<evidence type="ECO:0000256" key="8">
    <source>
        <dbReference type="ARBA" id="ARBA00022737"/>
    </source>
</evidence>
<gene>
    <name evidence="18" type="ORF">SCP_0110230</name>
</gene>
<keyword evidence="8" id="KW-0677">Repeat</keyword>
<comment type="catalytic activity">
    <reaction evidence="1">
        <text>[E2 ubiquitin-conjugating enzyme]-S-ubiquitinyl-L-cysteine + [acceptor protein]-L-lysine = [E2 ubiquitin-conjugating enzyme]-L-cysteine + [acceptor protein]-N(6)-ubiquitinyl-L-lysine.</text>
        <dbReference type="EC" id="2.3.2.31"/>
    </reaction>
</comment>
<dbReference type="InterPro" id="IPR016135">
    <property type="entry name" value="UBQ-conjugating_enzyme/RWD"/>
</dbReference>
<keyword evidence="19" id="KW-1185">Reference proteome</keyword>
<keyword evidence="13" id="KW-0472">Membrane</keyword>
<evidence type="ECO:0000256" key="13">
    <source>
        <dbReference type="ARBA" id="ARBA00023136"/>
    </source>
</evidence>
<dbReference type="GO" id="GO:0061630">
    <property type="term" value="F:ubiquitin protein ligase activity"/>
    <property type="evidence" value="ECO:0007669"/>
    <property type="project" value="UniProtKB-EC"/>
</dbReference>
<keyword evidence="10" id="KW-0833">Ubl conjugation pathway</keyword>
<evidence type="ECO:0000256" key="1">
    <source>
        <dbReference type="ARBA" id="ARBA00001798"/>
    </source>
</evidence>
<evidence type="ECO:0000256" key="15">
    <source>
        <dbReference type="PROSITE-ProRule" id="PRU00175"/>
    </source>
</evidence>
<comment type="pathway">
    <text evidence="3">Protein modification; protein ubiquitination.</text>
</comment>
<keyword evidence="7" id="KW-0479">Metal-binding</keyword>
<dbReference type="CDD" id="cd20354">
    <property type="entry name" value="Rcat_RBR_RNF14"/>
    <property type="match status" value="1"/>
</dbReference>
<evidence type="ECO:0000256" key="11">
    <source>
        <dbReference type="ARBA" id="ARBA00022833"/>
    </source>
</evidence>
<dbReference type="SUPFAM" id="SSF54495">
    <property type="entry name" value="UBC-like"/>
    <property type="match status" value="1"/>
</dbReference>
<dbReference type="InterPro" id="IPR017907">
    <property type="entry name" value="Znf_RING_CS"/>
</dbReference>
<evidence type="ECO:0000256" key="5">
    <source>
        <dbReference type="ARBA" id="ARBA00022679"/>
    </source>
</evidence>
<dbReference type="InterPro" id="IPR006575">
    <property type="entry name" value="RWD_dom"/>
</dbReference>
<dbReference type="Pfam" id="PF05773">
    <property type="entry name" value="RWD"/>
    <property type="match status" value="1"/>
</dbReference>
<dbReference type="CDD" id="cd23820">
    <property type="entry name" value="RWD_RNF14"/>
    <property type="match status" value="1"/>
</dbReference>
<keyword evidence="5" id="KW-0808">Transferase</keyword>
<dbReference type="PROSITE" id="PS00518">
    <property type="entry name" value="ZF_RING_1"/>
    <property type="match status" value="1"/>
</dbReference>
<dbReference type="OrthoDB" id="1431934at2759"/>
<dbReference type="GO" id="GO:0008270">
    <property type="term" value="F:zinc ion binding"/>
    <property type="evidence" value="ECO:0007669"/>
    <property type="project" value="UniProtKB-KW"/>
</dbReference>
<keyword evidence="11" id="KW-0862">Zinc</keyword>
<dbReference type="SUPFAM" id="SSF57850">
    <property type="entry name" value="RING/U-box"/>
    <property type="match status" value="3"/>
</dbReference>
<dbReference type="GO" id="GO:0016567">
    <property type="term" value="P:protein ubiquitination"/>
    <property type="evidence" value="ECO:0007669"/>
    <property type="project" value="InterPro"/>
</dbReference>
<comment type="caution">
    <text evidence="18">The sequence shown here is derived from an EMBL/GenBank/DDBJ whole genome shotgun (WGS) entry which is preliminary data.</text>
</comment>
<dbReference type="InterPro" id="IPR031127">
    <property type="entry name" value="E3_UB_ligase_RBR"/>
</dbReference>
<dbReference type="Gene3D" id="3.30.40.10">
    <property type="entry name" value="Zinc/RING finger domain, C3HC4 (zinc finger)"/>
    <property type="match status" value="1"/>
</dbReference>
<evidence type="ECO:0000256" key="9">
    <source>
        <dbReference type="ARBA" id="ARBA00022771"/>
    </source>
</evidence>
<keyword evidence="9 15" id="KW-0863">Zinc-finger</keyword>
<dbReference type="Gene3D" id="3.10.110.10">
    <property type="entry name" value="Ubiquitin Conjugating Enzyme"/>
    <property type="match status" value="1"/>
</dbReference>
<dbReference type="CDD" id="cd23134">
    <property type="entry name" value="RING-HC_ITT1-like"/>
    <property type="match status" value="1"/>
</dbReference>
<feature type="domain" description="RING-type" evidence="16">
    <location>
        <begin position="204"/>
        <end position="249"/>
    </location>
</feature>
<dbReference type="FunFam" id="3.30.40.10:FF:000051">
    <property type="entry name" value="RBR-type E3 ubiquitin transferase"/>
    <property type="match status" value="1"/>
</dbReference>
<evidence type="ECO:0000256" key="12">
    <source>
        <dbReference type="ARBA" id="ARBA00022989"/>
    </source>
</evidence>
<evidence type="ECO:0000256" key="6">
    <source>
        <dbReference type="ARBA" id="ARBA00022692"/>
    </source>
</evidence>
<dbReference type="FunCoup" id="A0A401G7I7">
    <property type="interactions" value="128"/>
</dbReference>
<dbReference type="InterPro" id="IPR001841">
    <property type="entry name" value="Znf_RING"/>
</dbReference>
<dbReference type="GO" id="GO:0031090">
    <property type="term" value="C:organelle membrane"/>
    <property type="evidence" value="ECO:0007669"/>
    <property type="project" value="UniProtKB-ARBA"/>
</dbReference>
<evidence type="ECO:0000313" key="19">
    <source>
        <dbReference type="Proteomes" id="UP000287166"/>
    </source>
</evidence>
<dbReference type="InterPro" id="IPR047548">
    <property type="entry name" value="Rcat_RBR_RNF14"/>
</dbReference>
<dbReference type="AlphaFoldDB" id="A0A401G7I7"/>
<keyword evidence="6" id="KW-0812">Transmembrane</keyword>
<evidence type="ECO:0000256" key="2">
    <source>
        <dbReference type="ARBA" id="ARBA00004167"/>
    </source>
</evidence>
<proteinExistence type="inferred from homology"/>
<evidence type="ECO:0000259" key="16">
    <source>
        <dbReference type="PROSITE" id="PS50089"/>
    </source>
</evidence>
<dbReference type="STRING" id="139825.A0A401G7I7"/>
<dbReference type="RefSeq" id="XP_027609053.1">
    <property type="nucleotide sequence ID" value="XM_027753252.1"/>
</dbReference>
<comment type="similarity">
    <text evidence="14">Belongs to the RBR family. RNF14 subfamily.</text>
</comment>
<accession>A0A401G7I7</accession>
<sequence>MTALSIDQPDLDLCASLQREEWEVLESIYPDCVSNDIKHGIVKLEVPIEFPDPRSIALVDDHTTPFRRTDRFPHGLLHSRTAGLSILSLSTLPPILLDVLLPPTYPYTPPEIVSIHATHSWLPRNLGLHRSLMEKWREGEGVLYTWVEWIRTGDFLDGCGLVSSSEEGTIISIPHPAVHQLNSFLKAYDTSAQLTRFSQNSYSCEICLTSIKGARCILLSCSHVFCRACLEDFWKLCIKEGDVGRVGCPDPGCVKEGREANEEDVRRVVTEEELKRWKWLREKRTLEKDPTLIHCPLSFCQHPVAKPQNVEEGSGWERLRTCLECGFSFCAYCRRTWHGPLSECTIASSDSLVSRYMELPEQSPERQLIDRRYGRANLLRLVAKYEEDQANRKWLEQSTMACPTCQVHVEKSIGCNHMTCAKCGTHFCYRCGAKLLAQDPYAHFSRPGQRCYMKLFDIHSEENDWQPVDLFDNV</sequence>
<comment type="subcellular location">
    <subcellularLocation>
        <location evidence="2">Membrane</location>
        <topology evidence="2">Single-pass membrane protein</topology>
    </subcellularLocation>
</comment>
<dbReference type="Pfam" id="PF22191">
    <property type="entry name" value="IBR_1"/>
    <property type="match status" value="1"/>
</dbReference>
<reference evidence="18 19" key="1">
    <citation type="journal article" date="2018" name="Sci. Rep.">
        <title>Genome sequence of the cauliflower mushroom Sparassis crispa (Hanabiratake) and its association with beneficial usage.</title>
        <authorList>
            <person name="Kiyama R."/>
            <person name="Furutani Y."/>
            <person name="Kawaguchi K."/>
            <person name="Nakanishi T."/>
        </authorList>
    </citation>
    <scope>NUCLEOTIDE SEQUENCE [LARGE SCALE GENOMIC DNA]</scope>
</reference>
<keyword evidence="12" id="KW-1133">Transmembrane helix</keyword>
<evidence type="ECO:0000259" key="17">
    <source>
        <dbReference type="PROSITE" id="PS51873"/>
    </source>
</evidence>
<dbReference type="InterPro" id="IPR002867">
    <property type="entry name" value="IBR_dom"/>
</dbReference>
<dbReference type="PROSITE" id="PS50089">
    <property type="entry name" value="ZF_RING_2"/>
    <property type="match status" value="1"/>
</dbReference>
<dbReference type="Proteomes" id="UP000287166">
    <property type="component" value="Unassembled WGS sequence"/>
</dbReference>
<organism evidence="18 19">
    <name type="scientific">Sparassis crispa</name>
    <dbReference type="NCBI Taxonomy" id="139825"/>
    <lineage>
        <taxon>Eukaryota</taxon>
        <taxon>Fungi</taxon>
        <taxon>Dikarya</taxon>
        <taxon>Basidiomycota</taxon>
        <taxon>Agaricomycotina</taxon>
        <taxon>Agaricomycetes</taxon>
        <taxon>Polyporales</taxon>
        <taxon>Sparassidaceae</taxon>
        <taxon>Sparassis</taxon>
    </lineage>
</organism>
<dbReference type="InterPro" id="IPR013083">
    <property type="entry name" value="Znf_RING/FYVE/PHD"/>
</dbReference>
<dbReference type="InParanoid" id="A0A401G7I7"/>
<dbReference type="EMBL" id="BFAD01000001">
    <property type="protein sequence ID" value="GBE78140.1"/>
    <property type="molecule type" value="Genomic_DNA"/>
</dbReference>
<evidence type="ECO:0000256" key="7">
    <source>
        <dbReference type="ARBA" id="ARBA00022723"/>
    </source>
</evidence>
<dbReference type="Gene3D" id="1.20.120.1750">
    <property type="match status" value="1"/>
</dbReference>
<evidence type="ECO:0000256" key="4">
    <source>
        <dbReference type="ARBA" id="ARBA00012251"/>
    </source>
</evidence>
<dbReference type="PROSITE" id="PS51873">
    <property type="entry name" value="TRIAD"/>
    <property type="match status" value="1"/>
</dbReference>
<protein>
    <recommendedName>
        <fullName evidence="4">RBR-type E3 ubiquitin transferase</fullName>
        <ecNumber evidence="4">2.3.2.31</ecNumber>
    </recommendedName>
</protein>
<dbReference type="Pfam" id="PF01485">
    <property type="entry name" value="IBR"/>
    <property type="match status" value="1"/>
</dbReference>
<name>A0A401G7I7_9APHY</name>
<dbReference type="SMART" id="SM00591">
    <property type="entry name" value="RWD"/>
    <property type="match status" value="1"/>
</dbReference>
<dbReference type="PANTHER" id="PTHR11685">
    <property type="entry name" value="RBR FAMILY RING FINGER AND IBR DOMAIN-CONTAINING"/>
    <property type="match status" value="1"/>
</dbReference>
<dbReference type="EC" id="2.3.2.31" evidence="4"/>
<dbReference type="SMART" id="SM00647">
    <property type="entry name" value="IBR"/>
    <property type="match status" value="2"/>
</dbReference>
<feature type="domain" description="RING-type" evidence="17">
    <location>
        <begin position="200"/>
        <end position="455"/>
    </location>
</feature>
<evidence type="ECO:0000313" key="18">
    <source>
        <dbReference type="EMBL" id="GBE78140.1"/>
    </source>
</evidence>
<dbReference type="GeneID" id="38775057"/>
<evidence type="ECO:0000256" key="10">
    <source>
        <dbReference type="ARBA" id="ARBA00022786"/>
    </source>
</evidence>
<evidence type="ECO:0000256" key="14">
    <source>
        <dbReference type="ARBA" id="ARBA00044508"/>
    </source>
</evidence>
<dbReference type="CDD" id="cd20341">
    <property type="entry name" value="BRcat_RBR_RNF14"/>
    <property type="match status" value="1"/>
</dbReference>
<dbReference type="GO" id="GO:0005737">
    <property type="term" value="C:cytoplasm"/>
    <property type="evidence" value="ECO:0007669"/>
    <property type="project" value="UniProtKB-ARBA"/>
</dbReference>
<dbReference type="InterPro" id="IPR044066">
    <property type="entry name" value="TRIAD_supradom"/>
</dbReference>
<evidence type="ECO:0000256" key="3">
    <source>
        <dbReference type="ARBA" id="ARBA00004906"/>
    </source>
</evidence>